<dbReference type="FunFam" id="1.10.287.370:FF:000001">
    <property type="entry name" value="Prefoldin subunit 3"/>
    <property type="match status" value="1"/>
</dbReference>
<organism evidence="4 5">
    <name type="scientific">Babesia bigemina</name>
    <dbReference type="NCBI Taxonomy" id="5866"/>
    <lineage>
        <taxon>Eukaryota</taxon>
        <taxon>Sar</taxon>
        <taxon>Alveolata</taxon>
        <taxon>Apicomplexa</taxon>
        <taxon>Aconoidasida</taxon>
        <taxon>Piroplasmida</taxon>
        <taxon>Babesiidae</taxon>
        <taxon>Babesia</taxon>
    </lineage>
</organism>
<gene>
    <name evidence="4" type="ORF">BBBOND_0106040</name>
</gene>
<dbReference type="STRING" id="5866.A0A061D9C9"/>
<dbReference type="Gene3D" id="1.10.287.370">
    <property type="match status" value="1"/>
</dbReference>
<sequence length="189" mass="20914">MGTPSSAYDGLVTYVDNRKVPAAKYVADIEKLVGDRDPAVVTENGKELLAKYRFMEKSMVTKLTALHNKVPELKDALTIIAQIEKRGADDGGDMYTYFKVSDTLYSEARITSTKTIFLWLGANTMVEYPVDEAIALLKDQLNVALESIEDIKKDLSWIRNQITSTEVTVARLHNYGVMKKSAATAKAGS</sequence>
<dbReference type="PANTHER" id="PTHR12409:SF0">
    <property type="entry name" value="PREFOLDIN SUBUNIT 3"/>
    <property type="match status" value="1"/>
</dbReference>
<dbReference type="KEGG" id="bbig:BBBOND_0106040"/>
<dbReference type="SUPFAM" id="SSF46579">
    <property type="entry name" value="Prefoldin"/>
    <property type="match status" value="1"/>
</dbReference>
<dbReference type="GeneID" id="24562836"/>
<dbReference type="Proteomes" id="UP000033188">
    <property type="component" value="Chromosome 1"/>
</dbReference>
<keyword evidence="5" id="KW-1185">Reference proteome</keyword>
<dbReference type="PIRSF" id="PIRSF016396">
    <property type="entry name" value="Prefoldin_subunit_3"/>
    <property type="match status" value="1"/>
</dbReference>
<dbReference type="GO" id="GO:0007017">
    <property type="term" value="P:microtubule-based process"/>
    <property type="evidence" value="ECO:0007669"/>
    <property type="project" value="TreeGrafter"/>
</dbReference>
<dbReference type="InterPro" id="IPR009053">
    <property type="entry name" value="Prefoldin"/>
</dbReference>
<dbReference type="PANTHER" id="PTHR12409">
    <property type="entry name" value="PREFOLDIN SUBUNIT 3"/>
    <property type="match status" value="1"/>
</dbReference>
<dbReference type="GO" id="GO:0016272">
    <property type="term" value="C:prefoldin complex"/>
    <property type="evidence" value="ECO:0007669"/>
    <property type="project" value="UniProtKB-UniRule"/>
</dbReference>
<reference evidence="5" key="1">
    <citation type="journal article" date="2014" name="Nucleic Acids Res.">
        <title>The evolutionary dynamics of variant antigen genes in Babesia reveal a history of genomic innovation underlying host-parasite interaction.</title>
        <authorList>
            <person name="Jackson A.P."/>
            <person name="Otto T.D."/>
            <person name="Darby A."/>
            <person name="Ramaprasad A."/>
            <person name="Xia D."/>
            <person name="Echaide I.E."/>
            <person name="Farber M."/>
            <person name="Gahlot S."/>
            <person name="Gamble J."/>
            <person name="Gupta D."/>
            <person name="Gupta Y."/>
            <person name="Jackson L."/>
            <person name="Malandrin L."/>
            <person name="Malas T.B."/>
            <person name="Moussa E."/>
            <person name="Nair M."/>
            <person name="Reid A.J."/>
            <person name="Sanders M."/>
            <person name="Sharma J."/>
            <person name="Tracey A."/>
            <person name="Quail M.A."/>
            <person name="Weir W."/>
            <person name="Wastling J.M."/>
            <person name="Hall N."/>
            <person name="Willadsen P."/>
            <person name="Lingelbach K."/>
            <person name="Shiels B."/>
            <person name="Tait A."/>
            <person name="Berriman M."/>
            <person name="Allred D.R."/>
            <person name="Pain A."/>
        </authorList>
    </citation>
    <scope>NUCLEOTIDE SEQUENCE [LARGE SCALE GENOMIC DNA]</scope>
    <source>
        <strain evidence="5">Bond</strain>
    </source>
</reference>
<dbReference type="GO" id="GO:0015631">
    <property type="term" value="F:tubulin binding"/>
    <property type="evidence" value="ECO:0007669"/>
    <property type="project" value="TreeGrafter"/>
</dbReference>
<comment type="function">
    <text evidence="3">Binds specifically to cytosolic chaperonin (c-CPN) and transfers target proteins to it. Binds to nascent polypeptide chain and promotes folding in an environment in which there are many competing pathways for nonnative proteins.</text>
</comment>
<dbReference type="EMBL" id="LK391707">
    <property type="protein sequence ID" value="CDR94295.1"/>
    <property type="molecule type" value="Genomic_DNA"/>
</dbReference>
<evidence type="ECO:0000256" key="3">
    <source>
        <dbReference type="PIRNR" id="PIRNR016396"/>
    </source>
</evidence>
<evidence type="ECO:0000313" key="5">
    <source>
        <dbReference type="Proteomes" id="UP000033188"/>
    </source>
</evidence>
<dbReference type="InterPro" id="IPR004127">
    <property type="entry name" value="Prefoldin_subunit_alpha"/>
</dbReference>
<keyword evidence="2 3" id="KW-0143">Chaperone</keyword>
<dbReference type="VEuPathDB" id="PiroplasmaDB:BBBOND_0106040"/>
<comment type="subunit">
    <text evidence="3">Heterohexamer of two PFD-alpha type and four PFD-beta type subunits.</text>
</comment>
<comment type="similarity">
    <text evidence="1 3">Belongs to the prefoldin subunit alpha family.</text>
</comment>
<evidence type="ECO:0000256" key="1">
    <source>
        <dbReference type="ARBA" id="ARBA00010048"/>
    </source>
</evidence>
<dbReference type="OMA" id="YNWDVAQ"/>
<name>A0A061D9C9_BABBI</name>
<dbReference type="GO" id="GO:0007021">
    <property type="term" value="P:tubulin complex assembly"/>
    <property type="evidence" value="ECO:0007669"/>
    <property type="project" value="TreeGrafter"/>
</dbReference>
<proteinExistence type="inferred from homology"/>
<accession>A0A061D9C9</accession>
<dbReference type="AlphaFoldDB" id="A0A061D9C9"/>
<evidence type="ECO:0000313" key="4">
    <source>
        <dbReference type="EMBL" id="CDR94295.1"/>
    </source>
</evidence>
<dbReference type="CDD" id="cd23156">
    <property type="entry name" value="Prefoldin_3"/>
    <property type="match status" value="1"/>
</dbReference>
<dbReference type="OrthoDB" id="6375174at2759"/>
<dbReference type="GO" id="GO:0005737">
    <property type="term" value="C:cytoplasm"/>
    <property type="evidence" value="ECO:0007669"/>
    <property type="project" value="TreeGrafter"/>
</dbReference>
<dbReference type="GO" id="GO:0006457">
    <property type="term" value="P:protein folding"/>
    <property type="evidence" value="ECO:0007669"/>
    <property type="project" value="UniProtKB-UniRule"/>
</dbReference>
<dbReference type="RefSeq" id="XP_012766481.1">
    <property type="nucleotide sequence ID" value="XM_012911027.1"/>
</dbReference>
<dbReference type="InterPro" id="IPR016655">
    <property type="entry name" value="PFD3"/>
</dbReference>
<evidence type="ECO:0000256" key="2">
    <source>
        <dbReference type="ARBA" id="ARBA00023186"/>
    </source>
</evidence>
<protein>
    <recommendedName>
        <fullName evidence="3">Prefoldin subunit 3</fullName>
    </recommendedName>
</protein>
<dbReference type="Pfam" id="PF02996">
    <property type="entry name" value="Prefoldin"/>
    <property type="match status" value="1"/>
</dbReference>